<dbReference type="InterPro" id="IPR013783">
    <property type="entry name" value="Ig-like_fold"/>
</dbReference>
<name>A0A0C3HWD9_OIDMZ</name>
<dbReference type="STRING" id="913774.A0A0C3HWD9"/>
<sequence length="637" mass="69261">MAMKTTEITITFSKTGVQPPVHLAGSFSDPAWQPKLMQYTIGPDKQYRFHAEIYVDSGSSYQYKFRVGEGGWWLLDENSPTVTDDQGNRNNLLVVPQKNKIETLDSRSSTNRPALVVEKTGVEPRHGDDFGDSATLNQKEAQRMRSQDAEPDQIIVIDDAAKESANTAADVADAAALLDVEQSTPPISDAEAGRIGLRRLSQTPIAEVAAVASEVSDSAALLDKDDLPLRLEMPSSFIVDGGSAEAETPGSGEVTPWEERVPRFAHECVQPPNSEVKPAQPPEVQQESSEEDERNCIDPNDPSIEDFPCERHLILERVKTSATRLSEDETVWQALSQCPVAGGDQPEHPERSERPEQSESSSSSPGRVAGEVRTPPLDSIPEEHSYTGDGFSVLPGTMHMKYNQSESGSLGYNQHEALATHNEEPELTAEPYEPNSVGSQPRPKLTKDTVPIRASSQVGIQGTTCETWASEEFHPDLRNIGAGQTKDGAHAEGEYLQSLPTKLDYTNQVVSDKMGDGVGERGGLGWSSTVSEQETPASSLRARSGYLPDLSASNSTTSCARGGSGLSPLSSSKAMSPLPERSVTPSSMRSANLIARSRELLKSFLRLLFVDWIGGLIKRLCGRRRRTDATPSREPLQ</sequence>
<dbReference type="Pfam" id="PF16561">
    <property type="entry name" value="AMPK1_CBM"/>
    <property type="match status" value="1"/>
</dbReference>
<feature type="compositionally biased region" description="Low complexity" evidence="1">
    <location>
        <begin position="566"/>
        <end position="579"/>
    </location>
</feature>
<evidence type="ECO:0000259" key="2">
    <source>
        <dbReference type="Pfam" id="PF16561"/>
    </source>
</evidence>
<dbReference type="SUPFAM" id="SSF81296">
    <property type="entry name" value="E set domains"/>
    <property type="match status" value="1"/>
</dbReference>
<feature type="region of interest" description="Disordered" evidence="1">
    <location>
        <begin position="520"/>
        <end position="539"/>
    </location>
</feature>
<feature type="region of interest" description="Disordered" evidence="1">
    <location>
        <begin position="552"/>
        <end position="585"/>
    </location>
</feature>
<evidence type="ECO:0000313" key="3">
    <source>
        <dbReference type="EMBL" id="KIN07235.1"/>
    </source>
</evidence>
<reference evidence="3 4" key="1">
    <citation type="submission" date="2014-04" db="EMBL/GenBank/DDBJ databases">
        <authorList>
            <consortium name="DOE Joint Genome Institute"/>
            <person name="Kuo A."/>
            <person name="Martino E."/>
            <person name="Perotto S."/>
            <person name="Kohler A."/>
            <person name="Nagy L.G."/>
            <person name="Floudas D."/>
            <person name="Copeland A."/>
            <person name="Barry K.W."/>
            <person name="Cichocki N."/>
            <person name="Veneault-Fourrey C."/>
            <person name="LaButti K."/>
            <person name="Lindquist E.A."/>
            <person name="Lipzen A."/>
            <person name="Lundell T."/>
            <person name="Morin E."/>
            <person name="Murat C."/>
            <person name="Sun H."/>
            <person name="Tunlid A."/>
            <person name="Henrissat B."/>
            <person name="Grigoriev I.V."/>
            <person name="Hibbett D.S."/>
            <person name="Martin F."/>
            <person name="Nordberg H.P."/>
            <person name="Cantor M.N."/>
            <person name="Hua S.X."/>
        </authorList>
    </citation>
    <scope>NUCLEOTIDE SEQUENCE [LARGE SCALE GENOMIC DNA]</scope>
    <source>
        <strain evidence="3 4">Zn</strain>
    </source>
</reference>
<dbReference type="CDD" id="cd02859">
    <property type="entry name" value="E_set_AMPKbeta_like_N"/>
    <property type="match status" value="1"/>
</dbReference>
<reference evidence="4" key="2">
    <citation type="submission" date="2015-01" db="EMBL/GenBank/DDBJ databases">
        <title>Evolutionary Origins and Diversification of the Mycorrhizal Mutualists.</title>
        <authorList>
            <consortium name="DOE Joint Genome Institute"/>
            <consortium name="Mycorrhizal Genomics Consortium"/>
            <person name="Kohler A."/>
            <person name="Kuo A."/>
            <person name="Nagy L.G."/>
            <person name="Floudas D."/>
            <person name="Copeland A."/>
            <person name="Barry K.W."/>
            <person name="Cichocki N."/>
            <person name="Veneault-Fourrey C."/>
            <person name="LaButti K."/>
            <person name="Lindquist E.A."/>
            <person name="Lipzen A."/>
            <person name="Lundell T."/>
            <person name="Morin E."/>
            <person name="Murat C."/>
            <person name="Riley R."/>
            <person name="Ohm R."/>
            <person name="Sun H."/>
            <person name="Tunlid A."/>
            <person name="Henrissat B."/>
            <person name="Grigoriev I.V."/>
            <person name="Hibbett D.S."/>
            <person name="Martin F."/>
        </authorList>
    </citation>
    <scope>NUCLEOTIDE SEQUENCE [LARGE SCALE GENOMIC DNA]</scope>
    <source>
        <strain evidence="4">Zn</strain>
    </source>
</reference>
<dbReference type="InterPro" id="IPR032640">
    <property type="entry name" value="AMPK1_CBM"/>
</dbReference>
<evidence type="ECO:0000256" key="1">
    <source>
        <dbReference type="SAM" id="MobiDB-lite"/>
    </source>
</evidence>
<feature type="compositionally biased region" description="Basic and acidic residues" evidence="1">
    <location>
        <begin position="345"/>
        <end position="357"/>
    </location>
</feature>
<dbReference type="InParanoid" id="A0A0C3HWD9"/>
<dbReference type="Gene3D" id="2.60.40.10">
    <property type="entry name" value="Immunoglobulins"/>
    <property type="match status" value="1"/>
</dbReference>
<accession>A0A0C3HWD9</accession>
<keyword evidence="4" id="KW-1185">Reference proteome</keyword>
<dbReference type="Proteomes" id="UP000054321">
    <property type="component" value="Unassembled WGS sequence"/>
</dbReference>
<dbReference type="AlphaFoldDB" id="A0A0C3HWD9"/>
<organism evidence="3 4">
    <name type="scientific">Oidiodendron maius (strain Zn)</name>
    <dbReference type="NCBI Taxonomy" id="913774"/>
    <lineage>
        <taxon>Eukaryota</taxon>
        <taxon>Fungi</taxon>
        <taxon>Dikarya</taxon>
        <taxon>Ascomycota</taxon>
        <taxon>Pezizomycotina</taxon>
        <taxon>Leotiomycetes</taxon>
        <taxon>Leotiomycetes incertae sedis</taxon>
        <taxon>Myxotrichaceae</taxon>
        <taxon>Oidiodendron</taxon>
    </lineage>
</organism>
<dbReference type="InterPro" id="IPR014756">
    <property type="entry name" value="Ig_E-set"/>
</dbReference>
<dbReference type="EMBL" id="KN832870">
    <property type="protein sequence ID" value="KIN07235.1"/>
    <property type="molecule type" value="Genomic_DNA"/>
</dbReference>
<proteinExistence type="predicted"/>
<gene>
    <name evidence="3" type="ORF">OIDMADRAFT_174224</name>
</gene>
<feature type="region of interest" description="Disordered" evidence="1">
    <location>
        <begin position="270"/>
        <end position="308"/>
    </location>
</feature>
<evidence type="ECO:0000313" key="4">
    <source>
        <dbReference type="Proteomes" id="UP000054321"/>
    </source>
</evidence>
<dbReference type="HOGENOM" id="CLU_486603_0_0_1"/>
<feature type="region of interest" description="Disordered" evidence="1">
    <location>
        <begin position="339"/>
        <end position="386"/>
    </location>
</feature>
<feature type="compositionally biased region" description="Polar residues" evidence="1">
    <location>
        <begin position="526"/>
        <end position="538"/>
    </location>
</feature>
<protein>
    <recommendedName>
        <fullName evidence="2">AMP-activated protein kinase glycogen-binding domain-containing protein</fullName>
    </recommendedName>
</protein>
<feature type="domain" description="AMP-activated protein kinase glycogen-binding" evidence="2">
    <location>
        <begin position="9"/>
        <end position="98"/>
    </location>
</feature>
<dbReference type="OrthoDB" id="5350410at2759"/>